<gene>
    <name evidence="1" type="primary">YTM1</name>
    <name evidence="1" type="ORF">LTS18_014247</name>
</gene>
<evidence type="ECO:0000313" key="1">
    <source>
        <dbReference type="EMBL" id="KAK3074454.1"/>
    </source>
</evidence>
<feature type="non-terminal residue" evidence="1">
    <location>
        <position position="132"/>
    </location>
</feature>
<dbReference type="Proteomes" id="UP001186974">
    <property type="component" value="Unassembled WGS sequence"/>
</dbReference>
<proteinExistence type="predicted"/>
<name>A0ACC3DHN5_9PEZI</name>
<comment type="caution">
    <text evidence="1">The sequence shown here is derived from an EMBL/GenBank/DDBJ whole genome shotgun (WGS) entry which is preliminary data.</text>
</comment>
<dbReference type="EMBL" id="JAWDJW010004520">
    <property type="protein sequence ID" value="KAK3074454.1"/>
    <property type="molecule type" value="Genomic_DNA"/>
</dbReference>
<keyword evidence="2" id="KW-1185">Reference proteome</keyword>
<sequence>MSATNGIDDSNPASQVRIQLTSRDSDLQPPPDTGSILVSTTLRRYALSTLVNSLLQTEKPTPFEFLINGQFLRTTIDEFLTANGISAETTLTVEYVRALVPPVHVTSFEHEEWVSSIDILSNTSPAGTWSGN</sequence>
<accession>A0ACC3DHN5</accession>
<organism evidence="1 2">
    <name type="scientific">Coniosporium uncinatum</name>
    <dbReference type="NCBI Taxonomy" id="93489"/>
    <lineage>
        <taxon>Eukaryota</taxon>
        <taxon>Fungi</taxon>
        <taxon>Dikarya</taxon>
        <taxon>Ascomycota</taxon>
        <taxon>Pezizomycotina</taxon>
        <taxon>Dothideomycetes</taxon>
        <taxon>Dothideomycetes incertae sedis</taxon>
        <taxon>Coniosporium</taxon>
    </lineage>
</organism>
<reference evidence="1" key="1">
    <citation type="submission" date="2024-09" db="EMBL/GenBank/DDBJ databases">
        <title>Black Yeasts Isolated from many extreme environments.</title>
        <authorList>
            <person name="Coleine C."/>
            <person name="Stajich J.E."/>
            <person name="Selbmann L."/>
        </authorList>
    </citation>
    <scope>NUCLEOTIDE SEQUENCE</scope>
    <source>
        <strain evidence="1">CCFEE 5737</strain>
    </source>
</reference>
<evidence type="ECO:0000313" key="2">
    <source>
        <dbReference type="Proteomes" id="UP001186974"/>
    </source>
</evidence>
<protein>
    <submittedName>
        <fullName evidence="1">Ribosome biogenesis protein ytm1</fullName>
    </submittedName>
</protein>